<dbReference type="PROSITE" id="PS51257">
    <property type="entry name" value="PROKAR_LIPOPROTEIN"/>
    <property type="match status" value="1"/>
</dbReference>
<dbReference type="InterPro" id="IPR033985">
    <property type="entry name" value="SusD-like_N"/>
</dbReference>
<dbReference type="Gene3D" id="1.25.40.390">
    <property type="match status" value="2"/>
</dbReference>
<organism evidence="8 9">
    <name type="scientific">Flavivirga amylovorans</name>
    <dbReference type="NCBI Taxonomy" id="870486"/>
    <lineage>
        <taxon>Bacteria</taxon>
        <taxon>Pseudomonadati</taxon>
        <taxon>Bacteroidota</taxon>
        <taxon>Flavobacteriia</taxon>
        <taxon>Flavobacteriales</taxon>
        <taxon>Flavobacteriaceae</taxon>
        <taxon>Flavivirga</taxon>
    </lineage>
</organism>
<evidence type="ECO:0000256" key="5">
    <source>
        <dbReference type="ARBA" id="ARBA00023237"/>
    </source>
</evidence>
<evidence type="ECO:0000313" key="9">
    <source>
        <dbReference type="Proteomes" id="UP001176891"/>
    </source>
</evidence>
<comment type="subcellular location">
    <subcellularLocation>
        <location evidence="1">Cell outer membrane</location>
    </subcellularLocation>
</comment>
<evidence type="ECO:0000256" key="1">
    <source>
        <dbReference type="ARBA" id="ARBA00004442"/>
    </source>
</evidence>
<proteinExistence type="inferred from homology"/>
<dbReference type="InterPro" id="IPR011990">
    <property type="entry name" value="TPR-like_helical_dom_sf"/>
</dbReference>
<gene>
    <name evidence="8" type="ORF">Q4Q39_16460</name>
</gene>
<evidence type="ECO:0000256" key="3">
    <source>
        <dbReference type="ARBA" id="ARBA00022729"/>
    </source>
</evidence>
<dbReference type="SUPFAM" id="SSF48452">
    <property type="entry name" value="TPR-like"/>
    <property type="match status" value="1"/>
</dbReference>
<dbReference type="Pfam" id="PF14322">
    <property type="entry name" value="SusD-like_3"/>
    <property type="match status" value="1"/>
</dbReference>
<evidence type="ECO:0000259" key="6">
    <source>
        <dbReference type="Pfam" id="PF07980"/>
    </source>
</evidence>
<protein>
    <submittedName>
        <fullName evidence="8">RagB/SusD family nutrient uptake outer membrane protein</fullName>
    </submittedName>
</protein>
<comment type="caution">
    <text evidence="8">The sequence shown here is derived from an EMBL/GenBank/DDBJ whole genome shotgun (WGS) entry which is preliminary data.</text>
</comment>
<keyword evidence="5" id="KW-0998">Cell outer membrane</keyword>
<dbReference type="InterPro" id="IPR012944">
    <property type="entry name" value="SusD_RagB_dom"/>
</dbReference>
<dbReference type="RefSeq" id="WP_303283645.1">
    <property type="nucleotide sequence ID" value="NZ_BAABCZ010000012.1"/>
</dbReference>
<evidence type="ECO:0000313" key="8">
    <source>
        <dbReference type="EMBL" id="MDO5988998.1"/>
    </source>
</evidence>
<feature type="domain" description="SusD-like N-terminal" evidence="7">
    <location>
        <begin position="41"/>
        <end position="229"/>
    </location>
</feature>
<dbReference type="Pfam" id="PF07980">
    <property type="entry name" value="SusD_RagB"/>
    <property type="match status" value="1"/>
</dbReference>
<keyword evidence="9" id="KW-1185">Reference proteome</keyword>
<feature type="domain" description="RagB/SusD" evidence="6">
    <location>
        <begin position="322"/>
        <end position="409"/>
    </location>
</feature>
<evidence type="ECO:0000256" key="2">
    <source>
        <dbReference type="ARBA" id="ARBA00006275"/>
    </source>
</evidence>
<sequence length="447" mass="49652">MKKIAIYIVTLFIIYSCELVDVLENDPPNNLVAENVVKNETDARALLNGIYSTITLGTSDEYYMYTELIPSVLIGSMSRLGLTSSSLEFAENELQFDNSIVNNFWITFYKVIDIANNSIALTGNLTEAQITTENKKEIIGEAHFLRAMATFDVLRYYGQFFDLNSNLGIVLRTEPSNFVTRDKARSTVAESYAQILSDLDIAIADASEYSVSYRGSKTAAKALKTKVLLFMGMYAEAAALADEVINDATTSLEPSFEAAFANGVNSSEMIFMTYRDENSDTEDRNIKRFYFGRAGNTWFPGVMSGDPRAPQTFNGLTVLKTNNRDTFRPTYFMRLAEMYLIKAEGLAFSGATLLEASAPLNSIRNRAGIGDSPATNIDELKDDIFNEIVRELAFENGSEWFAAIRFDKAMTLKPTITSSNQYILPIPEDEIDGNGAITLGDQNPGYE</sequence>
<name>A0ABT8X4U2_9FLAO</name>
<dbReference type="Proteomes" id="UP001176891">
    <property type="component" value="Unassembled WGS sequence"/>
</dbReference>
<evidence type="ECO:0000256" key="4">
    <source>
        <dbReference type="ARBA" id="ARBA00023136"/>
    </source>
</evidence>
<comment type="similarity">
    <text evidence="2">Belongs to the SusD family.</text>
</comment>
<reference evidence="8" key="1">
    <citation type="submission" date="2023-07" db="EMBL/GenBank/DDBJ databases">
        <title>Two novel species in the genus Flavivirga.</title>
        <authorList>
            <person name="Kwon K."/>
        </authorList>
    </citation>
    <scope>NUCLEOTIDE SEQUENCE</scope>
    <source>
        <strain evidence="8">KACC 14157</strain>
    </source>
</reference>
<accession>A0ABT8X4U2</accession>
<keyword evidence="4" id="KW-0472">Membrane</keyword>
<evidence type="ECO:0000259" key="7">
    <source>
        <dbReference type="Pfam" id="PF14322"/>
    </source>
</evidence>
<keyword evidence="3" id="KW-0732">Signal</keyword>
<dbReference type="EMBL" id="JAUOEM010000006">
    <property type="protein sequence ID" value="MDO5988998.1"/>
    <property type="molecule type" value="Genomic_DNA"/>
</dbReference>